<gene>
    <name evidence="4" type="ORF">PgNI_02992</name>
</gene>
<reference evidence="4" key="2">
    <citation type="submission" date="2019-10" db="EMBL/GenBank/DDBJ databases">
        <authorList>
            <consortium name="NCBI Genome Project"/>
        </authorList>
    </citation>
    <scope>NUCLEOTIDE SEQUENCE</scope>
    <source>
        <strain evidence="4">NI907</strain>
    </source>
</reference>
<evidence type="ECO:0000313" key="3">
    <source>
        <dbReference type="Proteomes" id="UP000515153"/>
    </source>
</evidence>
<feature type="region of interest" description="Disordered" evidence="1">
    <location>
        <begin position="177"/>
        <end position="220"/>
    </location>
</feature>
<dbReference type="RefSeq" id="XP_030984870.1">
    <property type="nucleotide sequence ID" value="XM_031123048.1"/>
</dbReference>
<feature type="compositionally biased region" description="Basic and acidic residues" evidence="1">
    <location>
        <begin position="193"/>
        <end position="209"/>
    </location>
</feature>
<dbReference type="OrthoDB" id="5239982at2759"/>
<protein>
    <recommendedName>
        <fullName evidence="5">AA1-like domain-containing protein</fullName>
    </recommendedName>
</protein>
<name>A0A6P8BCI9_PYRGI</name>
<reference evidence="4" key="3">
    <citation type="submission" date="2025-08" db="UniProtKB">
        <authorList>
            <consortium name="RefSeq"/>
        </authorList>
    </citation>
    <scope>IDENTIFICATION</scope>
    <source>
        <strain evidence="4">NI907</strain>
    </source>
</reference>
<feature type="chain" id="PRO_5028425468" description="AA1-like domain-containing protein" evidence="2">
    <location>
        <begin position="16"/>
        <end position="220"/>
    </location>
</feature>
<dbReference type="KEGG" id="pgri:PgNI_02992"/>
<dbReference type="GeneID" id="41957959"/>
<keyword evidence="3" id="KW-1185">Reference proteome</keyword>
<evidence type="ECO:0008006" key="5">
    <source>
        <dbReference type="Google" id="ProtNLM"/>
    </source>
</evidence>
<feature type="signal peptide" evidence="2">
    <location>
        <begin position="1"/>
        <end position="15"/>
    </location>
</feature>
<dbReference type="AlphaFoldDB" id="A0A6P8BCI9"/>
<reference evidence="4" key="1">
    <citation type="journal article" date="2019" name="Mol. Biol. Evol.">
        <title>Blast fungal genomes show frequent chromosomal changes, gene gains and losses, and effector gene turnover.</title>
        <authorList>
            <person name="Gomez Luciano L.B."/>
            <person name="Jason Tsai I."/>
            <person name="Chuma I."/>
            <person name="Tosa Y."/>
            <person name="Chen Y.H."/>
            <person name="Li J.Y."/>
            <person name="Li M.Y."/>
            <person name="Jade Lu M.Y."/>
            <person name="Nakayashiki H."/>
            <person name="Li W.H."/>
        </authorList>
    </citation>
    <scope>NUCLEOTIDE SEQUENCE</scope>
    <source>
        <strain evidence="4">NI907</strain>
    </source>
</reference>
<organism evidence="3 4">
    <name type="scientific">Pyricularia grisea</name>
    <name type="common">Crabgrass-specific blast fungus</name>
    <name type="synonym">Magnaporthe grisea</name>
    <dbReference type="NCBI Taxonomy" id="148305"/>
    <lineage>
        <taxon>Eukaryota</taxon>
        <taxon>Fungi</taxon>
        <taxon>Dikarya</taxon>
        <taxon>Ascomycota</taxon>
        <taxon>Pezizomycotina</taxon>
        <taxon>Sordariomycetes</taxon>
        <taxon>Sordariomycetidae</taxon>
        <taxon>Magnaporthales</taxon>
        <taxon>Pyriculariaceae</taxon>
        <taxon>Pyricularia</taxon>
    </lineage>
</organism>
<evidence type="ECO:0000313" key="4">
    <source>
        <dbReference type="RefSeq" id="XP_030984870.1"/>
    </source>
</evidence>
<sequence>MRCWSLLLLAATVTAIPASAPGNALVTRDWPVNCVPGHDFTISNFTISIPKTDAANKTTITFGFSSKQTKVETTCRRSSKTWPVYLVKSARERFACDNSSVEFIYDVVPGSGDKKGTLALMEAACTEGTEEWGWTPIETGGSVDLELQCDEDKKDEANKCKGKDERVSGSYISYALRPHIEPEDPDPWIIGDEGGREDCRGAPRDRCPDGGDDDDSGSGE</sequence>
<keyword evidence="2" id="KW-0732">Signal</keyword>
<feature type="compositionally biased region" description="Acidic residues" evidence="1">
    <location>
        <begin position="210"/>
        <end position="220"/>
    </location>
</feature>
<dbReference type="Proteomes" id="UP000515153">
    <property type="component" value="Unplaced"/>
</dbReference>
<evidence type="ECO:0000256" key="2">
    <source>
        <dbReference type="SAM" id="SignalP"/>
    </source>
</evidence>
<proteinExistence type="predicted"/>
<evidence type="ECO:0000256" key="1">
    <source>
        <dbReference type="SAM" id="MobiDB-lite"/>
    </source>
</evidence>
<accession>A0A6P8BCI9</accession>